<dbReference type="Pfam" id="PF06841">
    <property type="entry name" value="Phage_T4_gp19"/>
    <property type="match status" value="1"/>
</dbReference>
<dbReference type="RefSeq" id="YP_007005943.1">
    <property type="nucleotide sequence ID" value="NC_019515.1"/>
</dbReference>
<reference evidence="1 2" key="1">
    <citation type="submission" date="2011-09" db="EMBL/GenBank/DDBJ databases">
        <title>Complete Genome Sequence of Bacillus cereus Bacteriophage BCD7.</title>
        <authorList>
            <person name="Lee J.-H."/>
            <person name="Shin H."/>
            <person name="Son B."/>
            <person name="Ryu S."/>
        </authorList>
    </citation>
    <scope>NUCLEOTIDE SEQUENCE [LARGE SCALE GENOMIC DNA]</scope>
</reference>
<dbReference type="KEGG" id="vg:14011611"/>
<dbReference type="PANTHER" id="PTHR38009:SF1">
    <property type="entry name" value="CONSERVED HYPOTHETICAL PHAGE TAIL PROTEIN"/>
    <property type="match status" value="1"/>
</dbReference>
<organism evidence="1 2">
    <name type="scientific">Bacillus phage BCD7</name>
    <dbReference type="NCBI Taxonomy" id="1136534"/>
    <lineage>
        <taxon>Viruses</taxon>
        <taxon>Duplodnaviria</taxon>
        <taxon>Heunggongvirae</taxon>
        <taxon>Uroviricota</taxon>
        <taxon>Caudoviricetes</taxon>
        <taxon>Becedseptimavirus</taxon>
        <taxon>Becedseptimavirus BCD7</taxon>
    </lineage>
</organism>
<evidence type="ECO:0000313" key="1">
    <source>
        <dbReference type="EMBL" id="AEZ50539.1"/>
    </source>
</evidence>
<dbReference type="GeneID" id="14011611"/>
<name>J9PV93_9CAUD</name>
<sequence length="182" mass="20482">MLKKLFMNVHADSGQSFASTDRHDPYRNFNFLVTITGKKIFAKAGFQKITGLKLKTDVIEYREGGDRQLSPHKLPGLLKNDPITFERGMSEDGDMFDWIYQQVTKAPNDDGHKCTVKIELLDRGRQGVKAWEMREAWISDYETGDFDAKSNNVAVEKMVVQHEGIKLLKGSNTGGVAGTVEK</sequence>
<dbReference type="InterPro" id="IPR011747">
    <property type="entry name" value="CHP02241"/>
</dbReference>
<protein>
    <submittedName>
        <fullName evidence="1">Putative tail tube protein 2</fullName>
    </submittedName>
</protein>
<gene>
    <name evidence="1" type="ORF">BCD7_0092</name>
</gene>
<accession>J9PV93</accession>
<dbReference type="GO" id="GO:0005198">
    <property type="term" value="F:structural molecule activity"/>
    <property type="evidence" value="ECO:0007669"/>
    <property type="project" value="InterPro"/>
</dbReference>
<keyword evidence="2" id="KW-1185">Reference proteome</keyword>
<dbReference type="InterPro" id="IPR010667">
    <property type="entry name" value="Phage_T4_Gp19"/>
</dbReference>
<evidence type="ECO:0000313" key="2">
    <source>
        <dbReference type="Proteomes" id="UP000006298"/>
    </source>
</evidence>
<dbReference type="NCBIfam" id="TIGR02241">
    <property type="entry name" value="conserved hypothetical phage tail region protein"/>
    <property type="match status" value="1"/>
</dbReference>
<proteinExistence type="predicted"/>
<dbReference type="PANTHER" id="PTHR38009">
    <property type="entry name" value="CONSERVED HYPOTHETICAL PHAGE TAIL PROTEIN"/>
    <property type="match status" value="1"/>
</dbReference>
<dbReference type="EMBL" id="JN712910">
    <property type="protein sequence ID" value="AEZ50539.1"/>
    <property type="molecule type" value="Genomic_DNA"/>
</dbReference>
<dbReference type="Proteomes" id="UP000006298">
    <property type="component" value="Segment"/>
</dbReference>